<dbReference type="Gene3D" id="1.20.1600.10">
    <property type="entry name" value="Outer membrane efflux proteins (OEP)"/>
    <property type="match status" value="1"/>
</dbReference>
<sequence>MVNTELIIYQYNYFKNQAEKATVQAEQERIEKDVLIRDLTLKVIQSYLETLLSQSLVNEQDSAINFSTQLLDKTEKSVKIGVITPSVVSEVRTNLAREKQQYHKDLLLKKATLAQYMNYSEYNILKLYDPLLESNLLESKKEVYKENSINY</sequence>
<dbReference type="AlphaFoldDB" id="A0AAJ4XAM4"/>
<organism evidence="1 2">
    <name type="scientific">Sphingobacterium mizutaii</name>
    <dbReference type="NCBI Taxonomy" id="1010"/>
    <lineage>
        <taxon>Bacteria</taxon>
        <taxon>Pseudomonadati</taxon>
        <taxon>Bacteroidota</taxon>
        <taxon>Sphingobacteriia</taxon>
        <taxon>Sphingobacteriales</taxon>
        <taxon>Sphingobacteriaceae</taxon>
        <taxon>Sphingobacterium</taxon>
    </lineage>
</organism>
<reference evidence="1 2" key="1">
    <citation type="submission" date="2017-06" db="EMBL/GenBank/DDBJ databases">
        <authorList>
            <consortium name="Pathogen Informatics"/>
        </authorList>
    </citation>
    <scope>NUCLEOTIDE SEQUENCE [LARGE SCALE GENOMIC DNA]</scope>
    <source>
        <strain evidence="1 2">NCTC12149</strain>
    </source>
</reference>
<dbReference type="SUPFAM" id="SSF56954">
    <property type="entry name" value="Outer membrane efflux proteins (OEP)"/>
    <property type="match status" value="1"/>
</dbReference>
<dbReference type="KEGG" id="smiz:4412673_01005"/>
<name>A0AAJ4XAM4_9SPHI</name>
<dbReference type="EMBL" id="LT906468">
    <property type="protein sequence ID" value="SNV44846.1"/>
    <property type="molecule type" value="Genomic_DNA"/>
</dbReference>
<accession>A0AAJ4XAM4</accession>
<dbReference type="Proteomes" id="UP000215355">
    <property type="component" value="Chromosome 1"/>
</dbReference>
<protein>
    <submittedName>
        <fullName evidence="1">Outer membrane efflux protein</fullName>
    </submittedName>
</protein>
<proteinExistence type="predicted"/>
<dbReference type="GO" id="GO:0015562">
    <property type="term" value="F:efflux transmembrane transporter activity"/>
    <property type="evidence" value="ECO:0007669"/>
    <property type="project" value="InterPro"/>
</dbReference>
<evidence type="ECO:0000313" key="1">
    <source>
        <dbReference type="EMBL" id="SNV44846.1"/>
    </source>
</evidence>
<gene>
    <name evidence="1" type="ORF">SAMEA4412673_01005</name>
</gene>
<dbReference type="RefSeq" id="WP_093098905.1">
    <property type="nucleotide sequence ID" value="NZ_FNGK01000003.1"/>
</dbReference>
<evidence type="ECO:0000313" key="2">
    <source>
        <dbReference type="Proteomes" id="UP000215355"/>
    </source>
</evidence>